<keyword evidence="8" id="KW-0067">ATP-binding</keyword>
<evidence type="ECO:0000256" key="12">
    <source>
        <dbReference type="ARBA" id="ARBA00023180"/>
    </source>
</evidence>
<feature type="domain" description="ABC transmembrane type-1" evidence="16">
    <location>
        <begin position="36"/>
        <end position="217"/>
    </location>
</feature>
<feature type="domain" description="ABC transmembrane type-1" evidence="16">
    <location>
        <begin position="604"/>
        <end position="808"/>
    </location>
</feature>
<dbReference type="Gene3D" id="3.40.50.300">
    <property type="entry name" value="P-loop containing nucleotide triphosphate hydrolases"/>
    <property type="match status" value="2"/>
</dbReference>
<keyword evidence="4" id="KW-0813">Transport</keyword>
<evidence type="ECO:0000256" key="6">
    <source>
        <dbReference type="ARBA" id="ARBA00022737"/>
    </source>
</evidence>
<dbReference type="SMART" id="SM00382">
    <property type="entry name" value="AAA"/>
    <property type="match status" value="2"/>
</dbReference>
<keyword evidence="19" id="KW-1185">Reference proteome</keyword>
<dbReference type="EC" id="7.6.2.2" evidence="3"/>
<evidence type="ECO:0000256" key="3">
    <source>
        <dbReference type="ARBA" id="ARBA00012191"/>
    </source>
</evidence>
<comment type="similarity">
    <text evidence="2">Belongs to the ABC transporter superfamily. ABCB family. Multidrug resistance exporter (TC 3.A.1.201) subfamily.</text>
</comment>
<evidence type="ECO:0000256" key="10">
    <source>
        <dbReference type="ARBA" id="ARBA00022989"/>
    </source>
</evidence>
<reference evidence="17 19" key="2">
    <citation type="submission" date="2018-11" db="EMBL/GenBank/DDBJ databases">
        <authorList>
            <consortium name="Pathogen Informatics"/>
        </authorList>
    </citation>
    <scope>NUCLEOTIDE SEQUENCE [LARGE SCALE GENOMIC DNA]</scope>
</reference>
<feature type="transmembrane region" description="Helical" evidence="14">
    <location>
        <begin position="88"/>
        <end position="108"/>
    </location>
</feature>
<dbReference type="OrthoDB" id="6500128at2759"/>
<feature type="transmembrane region" description="Helical" evidence="14">
    <location>
        <begin position="159"/>
        <end position="177"/>
    </location>
</feature>
<evidence type="ECO:0000256" key="1">
    <source>
        <dbReference type="ARBA" id="ARBA00004141"/>
    </source>
</evidence>
<feature type="domain" description="ABC transporter" evidence="15">
    <location>
        <begin position="273"/>
        <end position="503"/>
    </location>
</feature>
<feature type="transmembrane region" description="Helical" evidence="14">
    <location>
        <begin position="739"/>
        <end position="761"/>
    </location>
</feature>
<keyword evidence="6" id="KW-0677">Repeat</keyword>
<evidence type="ECO:0000256" key="8">
    <source>
        <dbReference type="ARBA" id="ARBA00022840"/>
    </source>
</evidence>
<dbReference type="CDD" id="cd18578">
    <property type="entry name" value="ABC_6TM_Pgp_ABCB1_D2_like"/>
    <property type="match status" value="1"/>
</dbReference>
<keyword evidence="9" id="KW-1278">Translocase</keyword>
<evidence type="ECO:0000256" key="7">
    <source>
        <dbReference type="ARBA" id="ARBA00022741"/>
    </source>
</evidence>
<reference evidence="20" key="1">
    <citation type="submission" date="2017-02" db="UniProtKB">
        <authorList>
            <consortium name="WormBaseParasite"/>
        </authorList>
    </citation>
    <scope>IDENTIFICATION</scope>
</reference>
<dbReference type="InterPro" id="IPR003439">
    <property type="entry name" value="ABC_transporter-like_ATP-bd"/>
</dbReference>
<accession>A0A0N4U3E3</accession>
<evidence type="ECO:0000256" key="4">
    <source>
        <dbReference type="ARBA" id="ARBA00022448"/>
    </source>
</evidence>
<feature type="transmembrane region" description="Helical" evidence="14">
    <location>
        <begin position="254"/>
        <end position="279"/>
    </location>
</feature>
<dbReference type="InterPro" id="IPR003593">
    <property type="entry name" value="AAA+_ATPase"/>
</dbReference>
<evidence type="ECO:0000259" key="15">
    <source>
        <dbReference type="PROSITE" id="PS50893"/>
    </source>
</evidence>
<keyword evidence="5 14" id="KW-0812">Transmembrane</keyword>
<evidence type="ECO:0000313" key="17">
    <source>
        <dbReference type="EMBL" id="VDN55631.1"/>
    </source>
</evidence>
<evidence type="ECO:0000256" key="9">
    <source>
        <dbReference type="ARBA" id="ARBA00022967"/>
    </source>
</evidence>
<dbReference type="PROSITE" id="PS00211">
    <property type="entry name" value="ABC_TRANSPORTER_1"/>
    <property type="match status" value="2"/>
</dbReference>
<feature type="transmembrane region" description="Helical" evidence="14">
    <location>
        <begin position="575"/>
        <end position="594"/>
    </location>
</feature>
<dbReference type="EMBL" id="UYYG01001152">
    <property type="protein sequence ID" value="VDN55631.1"/>
    <property type="molecule type" value="Genomic_DNA"/>
</dbReference>
<dbReference type="GO" id="GO:0005524">
    <property type="term" value="F:ATP binding"/>
    <property type="evidence" value="ECO:0007669"/>
    <property type="project" value="UniProtKB-KW"/>
</dbReference>
<dbReference type="FunFam" id="3.40.50.300:FF:000916">
    <property type="entry name" value="ABC transporter B family member 9"/>
    <property type="match status" value="1"/>
</dbReference>
<evidence type="ECO:0000313" key="20">
    <source>
        <dbReference type="WBParaSite" id="DME_0000124401-mRNA-1"/>
    </source>
</evidence>
<dbReference type="WBParaSite" id="DME_0000124401-mRNA-1">
    <property type="protein sequence ID" value="DME_0000124401-mRNA-1"/>
    <property type="gene ID" value="DME_0000124401"/>
</dbReference>
<dbReference type="Proteomes" id="UP000274756">
    <property type="component" value="Unassembled WGS sequence"/>
</dbReference>
<gene>
    <name evidence="17" type="ORF">DME_LOCUS5604</name>
</gene>
<dbReference type="Proteomes" id="UP000038040">
    <property type="component" value="Unplaced"/>
</dbReference>
<evidence type="ECO:0000313" key="19">
    <source>
        <dbReference type="Proteomes" id="UP000274756"/>
    </source>
</evidence>
<feature type="transmembrane region" description="Helical" evidence="14">
    <location>
        <begin position="32"/>
        <end position="56"/>
    </location>
</feature>
<keyword evidence="10 14" id="KW-1133">Transmembrane helix</keyword>
<comment type="catalytic activity">
    <reaction evidence="13">
        <text>ATP + H2O + xenobioticSide 1 = ADP + phosphate + xenobioticSide 2.</text>
        <dbReference type="EC" id="7.6.2.2"/>
    </reaction>
</comment>
<feature type="domain" description="ABC transporter" evidence="15">
    <location>
        <begin position="842"/>
        <end position="1078"/>
    </location>
</feature>
<feature type="transmembrane region" description="Helical" evidence="14">
    <location>
        <begin position="531"/>
        <end position="555"/>
    </location>
</feature>
<evidence type="ECO:0000256" key="5">
    <source>
        <dbReference type="ARBA" id="ARBA00022692"/>
    </source>
</evidence>
<dbReference type="CDD" id="cd18577">
    <property type="entry name" value="ABC_6TM_Pgp_ABCB1_D1_like"/>
    <property type="match status" value="1"/>
</dbReference>
<dbReference type="AlphaFoldDB" id="A0A0N4U3E3"/>
<proteinExistence type="inferred from homology"/>
<evidence type="ECO:0000256" key="11">
    <source>
        <dbReference type="ARBA" id="ARBA00023136"/>
    </source>
</evidence>
<dbReference type="InterPro" id="IPR011527">
    <property type="entry name" value="ABC1_TM_dom"/>
</dbReference>
<evidence type="ECO:0000256" key="13">
    <source>
        <dbReference type="ARBA" id="ARBA00034018"/>
    </source>
</evidence>
<dbReference type="SUPFAM" id="SSF52540">
    <property type="entry name" value="P-loop containing nucleoside triphosphate hydrolases"/>
    <property type="match status" value="2"/>
</dbReference>
<evidence type="ECO:0000313" key="18">
    <source>
        <dbReference type="Proteomes" id="UP000038040"/>
    </source>
</evidence>
<sequence length="1081" mass="121610">FFCIILRCKNKKSSIKQIVNIFQYRYATGLDYLLLFVGVLSGLAHGILNGTGQLIFRDLSDVLIKGQIMWELGLFNYDEFFIGAMKAIYAYIIYGLLIFILMLSWNILSERQTYQIKKHYFLAVLRQNMAWFDENESGDLINKMTNGADRVRDGLGEKLGLTFIYLANFISGIVVFINRSAKNEMAASGSVGAIAEEVISGIRTIIAFNGQENEIERCFFDRCLVNHCHFSWKTYNNLFGTKIYINNEISPGTIFATFWAILSGTIALGVCSSQLSIVLSARAIASSLFEIIDRISPGQSIALVGHSGCGKSTILQLLLRFYDPDSGSITFDGLPTKDLNLRWLREIIGVVAQEPILFEATIEDNLCRNVGAEEMFEACRLANAHHFIEKLPQGYKTKIGSGELQLSGGQKQRIAIARALLRNPKILVLDEATSALDSESEQIVQQSLDNAIQGRTVITVAHRLSTIRNSDLILVLDHGKIVEFGTHEELLKFKGTYWKLVVAQDIEKIVDSEVPTESEGLFEIILFARKLWLILSFAAVISILRGLIFPVFSLIYGDLFKVCSRFFSSNSTSFIQQYCKTGMAAQLCFLSFLVNKIHRKFIDMFKQDSEYFDSSDHSPGKLITRLSTDASNIRAAIDQRLSDAIQGIAGVIYGVIIAFTYSITMAPIGLLTSTGLIILQNIISQIVKKRLQQDSLLLIEPSRLTSEIIGHHKTVQYLTREQYFYDLYEKQMEKPYKRILIRAFIQSPIFALSSSFIFINFACAYRYGLWLIYKGNASPYIVFQVIESLNLASLGLVAVGVYMFEYLRARVSANIIFKMLREQPKIDSFSNGGKMLSISGNIKLDQVYFAYPANPRHLVINRLKFEVQKEKTVAIVGQSGCGKSTILQLLQRFYDTIDGRILFDDIDCRDINPQNLRSQIAIVSQEPVLFNLPIRDNIAYNIKDVKQWQIEEAAKLANAHSFICEMPEGYDTSVGEKGSKLSVGQKQRIAIARAIIRNPKILLLDEATSALDSKSEKLVQEALNRAKKGRTCIVIAHRLSTIQNCEMIFVLKNGRIVESGNHQRLLAANGLYAKLIEKQNL</sequence>
<keyword evidence="7" id="KW-0547">Nucleotide-binding</keyword>
<evidence type="ECO:0000256" key="2">
    <source>
        <dbReference type="ARBA" id="ARBA00007577"/>
    </source>
</evidence>
<dbReference type="Gene3D" id="1.20.1560.10">
    <property type="entry name" value="ABC transporter type 1, transmembrane domain"/>
    <property type="match status" value="3"/>
</dbReference>
<feature type="transmembrane region" description="Helical" evidence="14">
    <location>
        <begin position="781"/>
        <end position="804"/>
    </location>
</feature>
<dbReference type="Pfam" id="PF00005">
    <property type="entry name" value="ABC_tran"/>
    <property type="match status" value="2"/>
</dbReference>
<dbReference type="STRING" id="318479.A0A0N4U3E3"/>
<protein>
    <recommendedName>
        <fullName evidence="3">ABC-type xenobiotic transporter</fullName>
        <ecNumber evidence="3">7.6.2.2</ecNumber>
    </recommendedName>
</protein>
<comment type="subcellular location">
    <subcellularLocation>
        <location evidence="1">Membrane</location>
        <topology evidence="1">Multi-pass membrane protein</topology>
    </subcellularLocation>
</comment>
<dbReference type="GO" id="GO:0008559">
    <property type="term" value="F:ABC-type xenobiotic transporter activity"/>
    <property type="evidence" value="ECO:0007669"/>
    <property type="project" value="UniProtKB-EC"/>
</dbReference>
<dbReference type="FunFam" id="3.40.50.300:FF:000479">
    <property type="entry name" value="Multidrug resistance protein 1A"/>
    <property type="match status" value="1"/>
</dbReference>
<dbReference type="GO" id="GO:0016020">
    <property type="term" value="C:membrane"/>
    <property type="evidence" value="ECO:0007669"/>
    <property type="project" value="UniProtKB-SubCell"/>
</dbReference>
<organism evidence="18 20">
    <name type="scientific">Dracunculus medinensis</name>
    <name type="common">Guinea worm</name>
    <dbReference type="NCBI Taxonomy" id="318479"/>
    <lineage>
        <taxon>Eukaryota</taxon>
        <taxon>Metazoa</taxon>
        <taxon>Ecdysozoa</taxon>
        <taxon>Nematoda</taxon>
        <taxon>Chromadorea</taxon>
        <taxon>Rhabditida</taxon>
        <taxon>Spirurina</taxon>
        <taxon>Dracunculoidea</taxon>
        <taxon>Dracunculidae</taxon>
        <taxon>Dracunculus</taxon>
    </lineage>
</organism>
<dbReference type="PROSITE" id="PS50929">
    <property type="entry name" value="ABC_TM1F"/>
    <property type="match status" value="2"/>
</dbReference>
<keyword evidence="12" id="KW-0325">Glycoprotein</keyword>
<dbReference type="PANTHER" id="PTHR43394:SF11">
    <property type="entry name" value="ATP-BINDING CASSETTE TRANSPORTER"/>
    <property type="match status" value="1"/>
</dbReference>
<dbReference type="GO" id="GO:0016887">
    <property type="term" value="F:ATP hydrolysis activity"/>
    <property type="evidence" value="ECO:0007669"/>
    <property type="project" value="InterPro"/>
</dbReference>
<dbReference type="Pfam" id="PF00664">
    <property type="entry name" value="ABC_membrane"/>
    <property type="match status" value="2"/>
</dbReference>
<evidence type="ECO:0000256" key="14">
    <source>
        <dbReference type="SAM" id="Phobius"/>
    </source>
</evidence>
<dbReference type="SUPFAM" id="SSF90123">
    <property type="entry name" value="ABC transporter transmembrane region"/>
    <property type="match status" value="2"/>
</dbReference>
<dbReference type="PROSITE" id="PS50893">
    <property type="entry name" value="ABC_TRANSPORTER_2"/>
    <property type="match status" value="2"/>
</dbReference>
<dbReference type="InterPro" id="IPR039421">
    <property type="entry name" value="Type_1_exporter"/>
</dbReference>
<dbReference type="PANTHER" id="PTHR43394">
    <property type="entry name" value="ATP-DEPENDENT PERMEASE MDL1, MITOCHONDRIAL"/>
    <property type="match status" value="1"/>
</dbReference>
<dbReference type="InterPro" id="IPR017871">
    <property type="entry name" value="ABC_transporter-like_CS"/>
</dbReference>
<dbReference type="InterPro" id="IPR036640">
    <property type="entry name" value="ABC1_TM_sf"/>
</dbReference>
<feature type="transmembrane region" description="Helical" evidence="14">
    <location>
        <begin position="644"/>
        <end position="662"/>
    </location>
</feature>
<keyword evidence="11 14" id="KW-0472">Membrane</keyword>
<name>A0A0N4U3E3_DRAME</name>
<evidence type="ECO:0000259" key="16">
    <source>
        <dbReference type="PROSITE" id="PS50929"/>
    </source>
</evidence>
<dbReference type="InterPro" id="IPR027417">
    <property type="entry name" value="P-loop_NTPase"/>
</dbReference>